<dbReference type="SUPFAM" id="SSF53254">
    <property type="entry name" value="Phosphoglycerate mutase-like"/>
    <property type="match status" value="1"/>
</dbReference>
<dbReference type="InterPro" id="IPR029033">
    <property type="entry name" value="His_PPase_superfam"/>
</dbReference>
<proteinExistence type="predicted"/>
<dbReference type="Proteomes" id="UP000754495">
    <property type="component" value="Unassembled WGS sequence"/>
</dbReference>
<dbReference type="Pfam" id="PF00300">
    <property type="entry name" value="His_Phos_1"/>
    <property type="match status" value="1"/>
</dbReference>
<evidence type="ECO:0000313" key="1">
    <source>
        <dbReference type="EMBL" id="NIH79071.1"/>
    </source>
</evidence>
<dbReference type="InterPro" id="IPR013078">
    <property type="entry name" value="His_Pase_superF_clade-1"/>
</dbReference>
<sequence length="220" mass="23622">MGAIYLIRHGQASFGAADYDQLSGTGVEQGAVAGAELLRRKVRCTEGRTGSLARQRATAEIVLDWLGSAALAKEDPRWNEYDHVDIVANHGGGVRQDPDDPRGYQEVLDASLAAWARAGDRGPCAETWPRFAERVRAALADLVAVLRKGESAVVFTSGGVIGTIAGHLLGDPEMGLLRLNRVTVNCGITKLVSGRSGVSLVSFNEHSHFEGRDARLLTYR</sequence>
<dbReference type="SMART" id="SM00855">
    <property type="entry name" value="PGAM"/>
    <property type="match status" value="1"/>
</dbReference>
<organism evidence="1 2">
    <name type="scientific">Amycolatopsis viridis</name>
    <dbReference type="NCBI Taxonomy" id="185678"/>
    <lineage>
        <taxon>Bacteria</taxon>
        <taxon>Bacillati</taxon>
        <taxon>Actinomycetota</taxon>
        <taxon>Actinomycetes</taxon>
        <taxon>Pseudonocardiales</taxon>
        <taxon>Pseudonocardiaceae</taxon>
        <taxon>Amycolatopsis</taxon>
    </lineage>
</organism>
<evidence type="ECO:0000313" key="2">
    <source>
        <dbReference type="Proteomes" id="UP000754495"/>
    </source>
</evidence>
<dbReference type="RefSeq" id="WP_167112040.1">
    <property type="nucleotide sequence ID" value="NZ_JAANOU010000001.1"/>
</dbReference>
<name>A0ABX0SUQ9_9PSEU</name>
<reference evidence="1 2" key="1">
    <citation type="submission" date="2020-03" db="EMBL/GenBank/DDBJ databases">
        <title>Sequencing the genomes of 1000 actinobacteria strains.</title>
        <authorList>
            <person name="Klenk H.-P."/>
        </authorList>
    </citation>
    <scope>NUCLEOTIDE SEQUENCE [LARGE SCALE GENOMIC DNA]</scope>
    <source>
        <strain evidence="1 2">DSM 45668</strain>
    </source>
</reference>
<comment type="caution">
    <text evidence="1">The sequence shown here is derived from an EMBL/GenBank/DDBJ whole genome shotgun (WGS) entry which is preliminary data.</text>
</comment>
<protein>
    <submittedName>
        <fullName evidence="1">Broad specificity phosphatase PhoE</fullName>
    </submittedName>
</protein>
<gene>
    <name evidence="1" type="ORF">FHX46_001601</name>
</gene>
<accession>A0ABX0SUQ9</accession>
<dbReference type="Gene3D" id="3.40.50.1240">
    <property type="entry name" value="Phosphoglycerate mutase-like"/>
    <property type="match status" value="1"/>
</dbReference>
<dbReference type="CDD" id="cd07067">
    <property type="entry name" value="HP_PGM_like"/>
    <property type="match status" value="1"/>
</dbReference>
<dbReference type="EMBL" id="JAANOU010000001">
    <property type="protein sequence ID" value="NIH79071.1"/>
    <property type="molecule type" value="Genomic_DNA"/>
</dbReference>
<keyword evidence="2" id="KW-1185">Reference proteome</keyword>